<dbReference type="Proteomes" id="UP000176253">
    <property type="component" value="Unassembled WGS sequence"/>
</dbReference>
<proteinExistence type="predicted"/>
<evidence type="ECO:0000256" key="1">
    <source>
        <dbReference type="SAM" id="Phobius"/>
    </source>
</evidence>
<organism evidence="2 3">
    <name type="scientific">Candidatus Gottesmanbacteria bacterium RIFCSPHIGHO2_02_FULL_39_14</name>
    <dbReference type="NCBI Taxonomy" id="1798383"/>
    <lineage>
        <taxon>Bacteria</taxon>
        <taxon>Candidatus Gottesmaniibacteriota</taxon>
    </lineage>
</organism>
<name>A0A1F6A0E5_9BACT</name>
<comment type="caution">
    <text evidence="2">The sequence shown here is derived from an EMBL/GenBank/DDBJ whole genome shotgun (WGS) entry which is preliminary data.</text>
</comment>
<keyword evidence="1" id="KW-1133">Transmembrane helix</keyword>
<dbReference type="EMBL" id="MFJM01000019">
    <property type="protein sequence ID" value="OGG18181.1"/>
    <property type="molecule type" value="Genomic_DNA"/>
</dbReference>
<evidence type="ECO:0000313" key="3">
    <source>
        <dbReference type="Proteomes" id="UP000176253"/>
    </source>
</evidence>
<keyword evidence="1" id="KW-0472">Membrane</keyword>
<feature type="transmembrane region" description="Helical" evidence="1">
    <location>
        <begin position="38"/>
        <end position="58"/>
    </location>
</feature>
<dbReference type="STRING" id="1798383.A3D78_05375"/>
<protein>
    <submittedName>
        <fullName evidence="2">Uncharacterized protein</fullName>
    </submittedName>
</protein>
<dbReference type="AlphaFoldDB" id="A0A1F6A0E5"/>
<sequence>MDKQMKECFKPHAMLHTVFGIGIGMVLSNWLTGFSGQTGLVIGLFVVLTAFMGEFYLAGKKK</sequence>
<evidence type="ECO:0000313" key="2">
    <source>
        <dbReference type="EMBL" id="OGG18181.1"/>
    </source>
</evidence>
<feature type="transmembrane region" description="Helical" evidence="1">
    <location>
        <begin position="12"/>
        <end position="32"/>
    </location>
</feature>
<keyword evidence="1" id="KW-0812">Transmembrane</keyword>
<gene>
    <name evidence="2" type="ORF">A3D78_05375</name>
</gene>
<accession>A0A1F6A0E5</accession>
<reference evidence="2 3" key="1">
    <citation type="journal article" date="2016" name="Nat. Commun.">
        <title>Thousands of microbial genomes shed light on interconnected biogeochemical processes in an aquifer system.</title>
        <authorList>
            <person name="Anantharaman K."/>
            <person name="Brown C.T."/>
            <person name="Hug L.A."/>
            <person name="Sharon I."/>
            <person name="Castelle C.J."/>
            <person name="Probst A.J."/>
            <person name="Thomas B.C."/>
            <person name="Singh A."/>
            <person name="Wilkins M.J."/>
            <person name="Karaoz U."/>
            <person name="Brodie E.L."/>
            <person name="Williams K.H."/>
            <person name="Hubbard S.S."/>
            <person name="Banfield J.F."/>
        </authorList>
    </citation>
    <scope>NUCLEOTIDE SEQUENCE [LARGE SCALE GENOMIC DNA]</scope>
</reference>